<dbReference type="NCBIfam" id="TIGR01768">
    <property type="entry name" value="GGGP-family"/>
    <property type="match status" value="1"/>
</dbReference>
<organism evidence="10 11">
    <name type="scientific">Fibrivirga algicola</name>
    <dbReference type="NCBI Taxonomy" id="2950420"/>
    <lineage>
        <taxon>Bacteria</taxon>
        <taxon>Pseudomonadati</taxon>
        <taxon>Bacteroidota</taxon>
        <taxon>Cytophagia</taxon>
        <taxon>Cytophagales</taxon>
        <taxon>Spirosomataceae</taxon>
        <taxon>Fibrivirga</taxon>
    </lineage>
</organism>
<comment type="caution">
    <text evidence="10">The sequence shown here is derived from an EMBL/GenBank/DDBJ whole genome shotgun (WGS) entry which is preliminary data.</text>
</comment>
<evidence type="ECO:0000256" key="5">
    <source>
        <dbReference type="ARBA" id="ARBA00023098"/>
    </source>
</evidence>
<reference evidence="11" key="1">
    <citation type="submission" date="2019-09" db="EMBL/GenBank/DDBJ databases">
        <authorList>
            <person name="Jung D.-H."/>
        </authorList>
    </citation>
    <scope>NUCLEOTIDE SEQUENCE [LARGE SCALE GENOMIC DNA]</scope>
    <source>
        <strain evidence="11">JA-25</strain>
    </source>
</reference>
<sequence length="274" mass="29112">MQSTPQRKPLLPNTTKQSRISLSAILTSYKESGRKSFAVLLDPDKVGQYDFTETVSRAVAHQADFFFVGGSLITDYVQRDMIAQIRQQTDTPIIIFPGNSLHIDPSADSILLLSLISGRNPDLLIGQHVIAAPLLKRSGLDIVSTAYMLVDGGAQTTVSYISNTMPLPHDKPGVAACTAMAGELLGMKLTYLDAGSGARRPVPAPLISAVRQAVDTPIVVGGGINTGEKAYDALQAGADLIVVGNGIEQNLDLLPEIAGVVSSFNIKPIQNLHV</sequence>
<evidence type="ECO:0000256" key="6">
    <source>
        <dbReference type="ARBA" id="ARBA00023209"/>
    </source>
</evidence>
<reference evidence="11" key="2">
    <citation type="submission" date="2023-07" db="EMBL/GenBank/DDBJ databases">
        <authorList>
            <person name="Jung D.-H."/>
        </authorList>
    </citation>
    <scope>NUCLEOTIDE SEQUENCE [LARGE SCALE GENOMIC DNA]</scope>
    <source>
        <strain evidence="11">JA-25</strain>
    </source>
</reference>
<dbReference type="NCBIfam" id="TIGR01769">
    <property type="entry name" value="GGGP"/>
    <property type="match status" value="1"/>
</dbReference>
<dbReference type="Gene3D" id="3.20.20.390">
    <property type="entry name" value="FMN-linked oxidoreductases"/>
    <property type="match status" value="1"/>
</dbReference>
<dbReference type="Proteomes" id="UP000606008">
    <property type="component" value="Unassembled WGS sequence"/>
</dbReference>
<accession>A0ABX0QI15</accession>
<comment type="caution">
    <text evidence="9">Lacks conserved residue(s) required for the propagation of feature annotation.</text>
</comment>
<dbReference type="InterPro" id="IPR039074">
    <property type="entry name" value="GGGP/HepGP_synthase_I"/>
</dbReference>
<comment type="function">
    <text evidence="9">Prenyltransferase that catalyzes the transfer of the geranylgeranyl moiety of geranylgeranyl diphosphate (GGPP) to the C3 hydroxyl of sn-glycerol-1-phosphate (G1P).</text>
</comment>
<evidence type="ECO:0000256" key="3">
    <source>
        <dbReference type="ARBA" id="ARBA00022723"/>
    </source>
</evidence>
<evidence type="ECO:0000256" key="1">
    <source>
        <dbReference type="ARBA" id="ARBA00022516"/>
    </source>
</evidence>
<keyword evidence="1 9" id="KW-0444">Lipid biosynthesis</keyword>
<feature type="binding site" evidence="9">
    <location>
        <begin position="191"/>
        <end position="197"/>
    </location>
    <ligand>
        <name>sn-glycerol 1-phosphate</name>
        <dbReference type="ChEBI" id="CHEBI:57685"/>
    </ligand>
</feature>
<keyword evidence="3 9" id="KW-0479">Metal-binding</keyword>
<gene>
    <name evidence="10" type="ORF">F7231_17060</name>
</gene>
<evidence type="ECO:0000256" key="2">
    <source>
        <dbReference type="ARBA" id="ARBA00022679"/>
    </source>
</evidence>
<keyword evidence="5 9" id="KW-0443">Lipid metabolism</keyword>
<dbReference type="RefSeq" id="WP_085411745.1">
    <property type="nucleotide sequence ID" value="NZ_WAEL01000006.1"/>
</dbReference>
<keyword evidence="11" id="KW-1185">Reference proteome</keyword>
<comment type="similarity">
    <text evidence="9">Belongs to the GGGP/HepGP synthase family. Group II subfamily.</text>
</comment>
<dbReference type="EC" id="2.5.1.41" evidence="9"/>
<dbReference type="SUPFAM" id="SSF51395">
    <property type="entry name" value="FMN-linked oxidoreductases"/>
    <property type="match status" value="1"/>
</dbReference>
<dbReference type="NCBIfam" id="NF003198">
    <property type="entry name" value="PRK04169.1-2"/>
    <property type="match status" value="1"/>
</dbReference>
<evidence type="ECO:0000313" key="11">
    <source>
        <dbReference type="Proteomes" id="UP000606008"/>
    </source>
</evidence>
<feature type="binding site" evidence="9">
    <location>
        <position position="42"/>
    </location>
    <ligand>
        <name>Mg(2+)</name>
        <dbReference type="ChEBI" id="CHEBI:18420"/>
    </ligand>
</feature>
<dbReference type="InterPro" id="IPR038597">
    <property type="entry name" value="GGGP/HepGP_synthase_sf"/>
</dbReference>
<keyword evidence="7 9" id="KW-1208">Phospholipid metabolism</keyword>
<dbReference type="PANTHER" id="PTHR40029:SF2">
    <property type="entry name" value="HEPTAPRENYLGLYCERYL PHOSPHATE SYNTHASE"/>
    <property type="match status" value="1"/>
</dbReference>
<evidence type="ECO:0000256" key="8">
    <source>
        <dbReference type="ARBA" id="ARBA00047288"/>
    </source>
</evidence>
<keyword evidence="2 9" id="KW-0808">Transferase</keyword>
<evidence type="ECO:0000256" key="4">
    <source>
        <dbReference type="ARBA" id="ARBA00022842"/>
    </source>
</evidence>
<evidence type="ECO:0000313" key="10">
    <source>
        <dbReference type="EMBL" id="NID11884.1"/>
    </source>
</evidence>
<evidence type="ECO:0000256" key="7">
    <source>
        <dbReference type="ARBA" id="ARBA00023264"/>
    </source>
</evidence>
<dbReference type="InterPro" id="IPR008205">
    <property type="entry name" value="GGGP_HepGP_synthase"/>
</dbReference>
<dbReference type="Pfam" id="PF01884">
    <property type="entry name" value="PcrB"/>
    <property type="match status" value="1"/>
</dbReference>
<dbReference type="PANTHER" id="PTHR40029">
    <property type="match status" value="1"/>
</dbReference>
<protein>
    <recommendedName>
        <fullName evidence="9">Geranylgeranylglyceryl phosphate synthase</fullName>
        <shortName evidence="9">GGGP synthase</shortName>
        <shortName evidence="9">GGGPS</shortName>
        <ecNumber evidence="9">2.5.1.41</ecNumber>
    </recommendedName>
    <alternativeName>
        <fullName evidence="9">(S)-3-O-geranylgeranylglyceryl phosphate synthase</fullName>
    </alternativeName>
    <alternativeName>
        <fullName evidence="9">Phosphoglycerol geranylgeranyltransferase</fullName>
    </alternativeName>
</protein>
<comment type="cofactor">
    <cofactor evidence="9">
        <name>Mg(2+)</name>
        <dbReference type="ChEBI" id="CHEBI:18420"/>
    </cofactor>
</comment>
<proteinExistence type="inferred from homology"/>
<feature type="binding site" evidence="9">
    <location>
        <begin position="222"/>
        <end position="223"/>
    </location>
    <ligand>
        <name>sn-glycerol 1-phosphate</name>
        <dbReference type="ChEBI" id="CHEBI:57685"/>
    </ligand>
</feature>
<evidence type="ECO:0000256" key="9">
    <source>
        <dbReference type="HAMAP-Rule" id="MF_00112"/>
    </source>
</evidence>
<keyword evidence="4 9" id="KW-0460">Magnesium</keyword>
<comment type="catalytic activity">
    <reaction evidence="8 9">
        <text>sn-glycerol 1-phosphate + (2E,6E,10E)-geranylgeranyl diphosphate = sn-3-O-(geranylgeranyl)glycerol 1-phosphate + diphosphate</text>
        <dbReference type="Rhea" id="RHEA:23404"/>
        <dbReference type="ChEBI" id="CHEBI:33019"/>
        <dbReference type="ChEBI" id="CHEBI:57677"/>
        <dbReference type="ChEBI" id="CHEBI:57685"/>
        <dbReference type="ChEBI" id="CHEBI:58756"/>
        <dbReference type="EC" id="2.5.1.41"/>
    </reaction>
</comment>
<dbReference type="EMBL" id="WAEL01000006">
    <property type="protein sequence ID" value="NID11884.1"/>
    <property type="molecule type" value="Genomic_DNA"/>
</dbReference>
<feature type="binding site" evidence="9">
    <location>
        <position position="71"/>
    </location>
    <ligand>
        <name>Mg(2+)</name>
        <dbReference type="ChEBI" id="CHEBI:18420"/>
    </ligand>
</feature>
<dbReference type="HAMAP" id="MF_00112">
    <property type="entry name" value="GGGP_HepGP_synthase"/>
    <property type="match status" value="1"/>
</dbReference>
<name>A0ABX0QI15_9BACT</name>
<keyword evidence="6 9" id="KW-0594">Phospholipid biosynthesis</keyword>
<feature type="binding site" evidence="9">
    <location>
        <begin position="244"/>
        <end position="245"/>
    </location>
    <ligand>
        <name>sn-glycerol 1-phosphate</name>
        <dbReference type="ChEBI" id="CHEBI:57685"/>
    </ligand>
</feature>
<dbReference type="InterPro" id="IPR010946">
    <property type="entry name" value="GGGP_synth"/>
</dbReference>